<protein>
    <submittedName>
        <fullName evidence="2">WD_REPEATS_REGION domain-containing protein</fullName>
    </submittedName>
</protein>
<proteinExistence type="predicted"/>
<dbReference type="AlphaFoldDB" id="A0A0N4ZC92"/>
<organism evidence="1 2">
    <name type="scientific">Parastrongyloides trichosuri</name>
    <name type="common">Possum-specific nematode worm</name>
    <dbReference type="NCBI Taxonomy" id="131310"/>
    <lineage>
        <taxon>Eukaryota</taxon>
        <taxon>Metazoa</taxon>
        <taxon>Ecdysozoa</taxon>
        <taxon>Nematoda</taxon>
        <taxon>Chromadorea</taxon>
        <taxon>Rhabditida</taxon>
        <taxon>Tylenchina</taxon>
        <taxon>Panagrolaimomorpha</taxon>
        <taxon>Strongyloidoidea</taxon>
        <taxon>Strongyloididae</taxon>
        <taxon>Parastrongyloides</taxon>
    </lineage>
</organism>
<accession>A0A0N4ZC92</accession>
<reference evidence="2" key="1">
    <citation type="submission" date="2017-02" db="UniProtKB">
        <authorList>
            <consortium name="WormBaseParasite"/>
        </authorList>
    </citation>
    <scope>IDENTIFICATION</scope>
</reference>
<evidence type="ECO:0000313" key="2">
    <source>
        <dbReference type="WBParaSite" id="PTRK_0000514650.1"/>
    </source>
</evidence>
<dbReference type="WBParaSite" id="PTRK_0000514650.1">
    <property type="protein sequence ID" value="PTRK_0000514650.1"/>
    <property type="gene ID" value="PTRK_0000514650"/>
</dbReference>
<name>A0A0N4ZC92_PARTI</name>
<sequence length="610" mass="72290">MNLLVNDHQLCVKESGEHFLNSCNLESSFENLNKMLIEKNRLMNDCIHLNYNFDNQTKNKFEEEFIHTLSKDKINYCKNDINIPTIAYKFQKNDSCWLKLNHLNKACSTINKCCPLTHMCSKRKRYVILAKQIRRIHIDITKNIIKCKNKFKSELDLLLKNSIQNDDKIVHNLTVNPNHMKIRNNINLHIEKIQHLHEYYTLLKSLAKQLALSVMKKTTTYRSNVLDEKKNFSEMINIKRITENNIDKKNNKRINLPIRYNENQTMLKSINIKNKVYENKILPNDINNKSHEHLEIMSKDWHVVNISKANNVPLLDKSIENKIIYNIMKILSKDDNEKYNETFFEKIREEFLNTSRSIISGASIYDLEKAIFKVFTKRNISISSNLYSKIHTSFENILKENITNYKSILKSNDIKNKFTLNDIEKTKINDDNIKNVITSSQVNIKQKYITTTIKTNELLFNKRQYPTLISGLKYVKNFRSFLMPLKSNKNVSTIYKKTNYQFNNYSKQNTNNNKLIYWDGKDDNEIKGSENIIRKKFNIFGLPINKRKKPLVFSSTNFNSTNYENKNLISPYNNFNKRKNFKNNIQKINNFQPITKRLNIRKLQKFKNIE</sequence>
<keyword evidence="1" id="KW-1185">Reference proteome</keyword>
<evidence type="ECO:0000313" key="1">
    <source>
        <dbReference type="Proteomes" id="UP000038045"/>
    </source>
</evidence>
<dbReference type="Proteomes" id="UP000038045">
    <property type="component" value="Unplaced"/>
</dbReference>